<evidence type="ECO:0000256" key="2">
    <source>
        <dbReference type="ARBA" id="ARBA00022475"/>
    </source>
</evidence>
<gene>
    <name evidence="7" type="ORF">KUF71_017766</name>
</gene>
<keyword evidence="5 6" id="KW-0472">Membrane</keyword>
<evidence type="ECO:0000256" key="4">
    <source>
        <dbReference type="ARBA" id="ARBA00022989"/>
    </source>
</evidence>
<evidence type="ECO:0000313" key="7">
    <source>
        <dbReference type="EMBL" id="KAK3929306.1"/>
    </source>
</evidence>
<comment type="caution">
    <text evidence="7">The sequence shown here is derived from an EMBL/GenBank/DDBJ whole genome shotgun (WGS) entry which is preliminary data.</text>
</comment>
<sequence length="369" mass="40402">MAPLRQCAWLLVGGLASLASLMGLLPLLPGPRGCSWPPLRIRPWPAWAAYLASLMTFAAIEIGLQISYTLQLTSHFVKGIMLLGAALRALVFAAAARRRDLLSRLAECLRLYATRHPPARWGPLFAAALMVLAFWVVYGVYCWRQVSWGCCPWRLVGVVLVVGGEGLVYSLIFFLVVAPMATLGVLAEGLRSDCAAVASLGPDSDQEAQWRALRVRQQLLQDMHGLALAVSEERCLFALVTFSLTSALWYSDCVYALLSRSISSPSPPMVPLVIGVGHQIFLATLCASCLRFRTESMLIVCLLQGHLAKMVESKVTCREVSCFVDQVLRQSKRYSLLGVLGIDSSTIKSVITAVTSYLVLIVQFDIKVQ</sequence>
<comment type="caution">
    <text evidence="6">Lacks conserved residue(s) required for the propagation of feature annotation.</text>
</comment>
<comment type="similarity">
    <text evidence="6">Belongs to the insect chemoreceptor superfamily. Gustatory receptor (GR) family.</text>
</comment>
<keyword evidence="6 7" id="KW-0675">Receptor</keyword>
<feature type="transmembrane region" description="Helical" evidence="6">
    <location>
        <begin position="7"/>
        <end position="27"/>
    </location>
</feature>
<keyword evidence="3 6" id="KW-0812">Transmembrane</keyword>
<keyword evidence="4 6" id="KW-1133">Transmembrane helix</keyword>
<dbReference type="GO" id="GO:0050909">
    <property type="term" value="P:sensory perception of taste"/>
    <property type="evidence" value="ECO:0007669"/>
    <property type="project" value="InterPro"/>
</dbReference>
<dbReference type="EMBL" id="JAHWGI010001396">
    <property type="protein sequence ID" value="KAK3929306.1"/>
    <property type="molecule type" value="Genomic_DNA"/>
</dbReference>
<evidence type="ECO:0000256" key="6">
    <source>
        <dbReference type="RuleBase" id="RU363108"/>
    </source>
</evidence>
<comment type="subcellular location">
    <subcellularLocation>
        <location evidence="1 6">Cell membrane</location>
        <topology evidence="1 6">Multi-pass membrane protein</topology>
    </subcellularLocation>
</comment>
<accession>A0AAE1HY23</accession>
<keyword evidence="2 6" id="KW-1003">Cell membrane</keyword>
<dbReference type="GO" id="GO:0007165">
    <property type="term" value="P:signal transduction"/>
    <property type="evidence" value="ECO:0007669"/>
    <property type="project" value="UniProtKB-KW"/>
</dbReference>
<protein>
    <recommendedName>
        <fullName evidence="6">Gustatory receptor</fullName>
    </recommendedName>
</protein>
<comment type="function">
    <text evidence="6">Gustatory receptor which mediates acceptance or avoidance behavior, depending on its substrates.</text>
</comment>
<keyword evidence="6" id="KW-0807">Transducer</keyword>
<evidence type="ECO:0000256" key="5">
    <source>
        <dbReference type="ARBA" id="ARBA00023136"/>
    </source>
</evidence>
<dbReference type="InterPro" id="IPR013604">
    <property type="entry name" value="7TM_chemorcpt"/>
</dbReference>
<name>A0AAE1HY23_9NEOP</name>
<reference evidence="7" key="1">
    <citation type="submission" date="2021-07" db="EMBL/GenBank/DDBJ databases">
        <authorList>
            <person name="Catto M.A."/>
            <person name="Jacobson A."/>
            <person name="Kennedy G."/>
            <person name="Labadie P."/>
            <person name="Hunt B.G."/>
            <person name="Srinivasan R."/>
        </authorList>
    </citation>
    <scope>NUCLEOTIDE SEQUENCE</scope>
    <source>
        <strain evidence="7">PL_HMW_Pooled</strain>
        <tissue evidence="7">Head</tissue>
    </source>
</reference>
<dbReference type="Proteomes" id="UP001219518">
    <property type="component" value="Unassembled WGS sequence"/>
</dbReference>
<dbReference type="GO" id="GO:0005886">
    <property type="term" value="C:plasma membrane"/>
    <property type="evidence" value="ECO:0007669"/>
    <property type="project" value="UniProtKB-SubCell"/>
</dbReference>
<keyword evidence="8" id="KW-1185">Reference proteome</keyword>
<organism evidence="7 8">
    <name type="scientific">Frankliniella fusca</name>
    <dbReference type="NCBI Taxonomy" id="407009"/>
    <lineage>
        <taxon>Eukaryota</taxon>
        <taxon>Metazoa</taxon>
        <taxon>Ecdysozoa</taxon>
        <taxon>Arthropoda</taxon>
        <taxon>Hexapoda</taxon>
        <taxon>Insecta</taxon>
        <taxon>Pterygota</taxon>
        <taxon>Neoptera</taxon>
        <taxon>Paraneoptera</taxon>
        <taxon>Thysanoptera</taxon>
        <taxon>Terebrantia</taxon>
        <taxon>Thripoidea</taxon>
        <taxon>Thripidae</taxon>
        <taxon>Frankliniella</taxon>
    </lineage>
</organism>
<reference evidence="7" key="2">
    <citation type="journal article" date="2023" name="BMC Genomics">
        <title>Pest status, molecular evolution, and epigenetic factors derived from the genome assembly of Frankliniella fusca, a thysanopteran phytovirus vector.</title>
        <authorList>
            <person name="Catto M.A."/>
            <person name="Labadie P.E."/>
            <person name="Jacobson A.L."/>
            <person name="Kennedy G.G."/>
            <person name="Srinivasan R."/>
            <person name="Hunt B.G."/>
        </authorList>
    </citation>
    <scope>NUCLEOTIDE SEQUENCE</scope>
    <source>
        <strain evidence="7">PL_HMW_Pooled</strain>
    </source>
</reference>
<feature type="transmembrane region" description="Helical" evidence="6">
    <location>
        <begin position="47"/>
        <end position="64"/>
    </location>
</feature>
<evidence type="ECO:0000256" key="1">
    <source>
        <dbReference type="ARBA" id="ARBA00004651"/>
    </source>
</evidence>
<evidence type="ECO:0000256" key="3">
    <source>
        <dbReference type="ARBA" id="ARBA00022692"/>
    </source>
</evidence>
<feature type="transmembrane region" description="Helical" evidence="6">
    <location>
        <begin position="76"/>
        <end position="96"/>
    </location>
</feature>
<evidence type="ECO:0000313" key="8">
    <source>
        <dbReference type="Proteomes" id="UP001219518"/>
    </source>
</evidence>
<dbReference type="Pfam" id="PF08395">
    <property type="entry name" value="7tm_7"/>
    <property type="match status" value="1"/>
</dbReference>
<dbReference type="AlphaFoldDB" id="A0AAE1HY23"/>
<feature type="transmembrane region" description="Helical" evidence="6">
    <location>
        <begin position="121"/>
        <end position="143"/>
    </location>
</feature>
<proteinExistence type="inferred from homology"/>
<feature type="transmembrane region" description="Helical" evidence="6">
    <location>
        <begin position="155"/>
        <end position="181"/>
    </location>
</feature>